<dbReference type="AlphaFoldDB" id="A0A9Q7ZGF0"/>
<reference evidence="1 2" key="1">
    <citation type="submission" date="2018-06" db="EMBL/GenBank/DDBJ databases">
        <authorList>
            <consortium name="Pathogen Informatics"/>
            <person name="Doyle S."/>
        </authorList>
    </citation>
    <scope>NUCLEOTIDE SEQUENCE [LARGE SCALE GENOMIC DNA]</scope>
    <source>
        <strain evidence="1 2">NCTC8782</strain>
    </source>
</reference>
<dbReference type="InterPro" id="IPR021316">
    <property type="entry name" value="DUF2913"/>
</dbReference>
<gene>
    <name evidence="1" type="ORF">NCTC8782_00448</name>
</gene>
<sequence>MVSDLGKISASRHNYQDELETFTWSALVAVGIAIQDQKVYSKISEHLFIMNWLAIAKKRKIFSKTIANELQWLIEEGKRKSINAQLKFKIEYLYATSSGDVTMQSYYFKFTHVIENLRNNGWESFLLTPGKWRDLSEDVKVRKGNFIFMDDTRLQECFGTQGEILKPFCLRVYGDVEFAKSLFIKNNLPVEFVKHTSNEFYYFYFNLDG</sequence>
<dbReference type="Pfam" id="PF11140">
    <property type="entry name" value="DUF2913"/>
    <property type="match status" value="1"/>
</dbReference>
<comment type="caution">
    <text evidence="1">The sequence shown here is derived from an EMBL/GenBank/DDBJ whole genome shotgun (WGS) entry which is preliminary data.</text>
</comment>
<name>A0A9Q7ZGF0_9ENTR</name>
<protein>
    <submittedName>
        <fullName evidence="1">Protein of uncharacterized function (DUF2913)</fullName>
    </submittedName>
</protein>
<organism evidence="1 2">
    <name type="scientific">Citrobacter youngae</name>
    <dbReference type="NCBI Taxonomy" id="133448"/>
    <lineage>
        <taxon>Bacteria</taxon>
        <taxon>Pseudomonadati</taxon>
        <taxon>Pseudomonadota</taxon>
        <taxon>Gammaproteobacteria</taxon>
        <taxon>Enterobacterales</taxon>
        <taxon>Enterobacteriaceae</taxon>
        <taxon>Citrobacter</taxon>
        <taxon>Citrobacter freundii complex</taxon>
    </lineage>
</organism>
<proteinExistence type="predicted"/>
<dbReference type="EMBL" id="UIGT01000001">
    <property type="protein sequence ID" value="SUX78012.1"/>
    <property type="molecule type" value="Genomic_DNA"/>
</dbReference>
<evidence type="ECO:0000313" key="1">
    <source>
        <dbReference type="EMBL" id="SUX78012.1"/>
    </source>
</evidence>
<dbReference type="RefSeq" id="WP_101742734.1">
    <property type="nucleotide sequence ID" value="NZ_CP132279.1"/>
</dbReference>
<evidence type="ECO:0000313" key="2">
    <source>
        <dbReference type="Proteomes" id="UP000255286"/>
    </source>
</evidence>
<accession>A0A9Q7ZGF0</accession>
<dbReference type="Proteomes" id="UP000255286">
    <property type="component" value="Unassembled WGS sequence"/>
</dbReference>